<evidence type="ECO:0008006" key="3">
    <source>
        <dbReference type="Google" id="ProtNLM"/>
    </source>
</evidence>
<comment type="caution">
    <text evidence="1">The sequence shown here is derived from an EMBL/GenBank/DDBJ whole genome shotgun (WGS) entry which is preliminary data.</text>
</comment>
<sequence length="226" mass="25894">MHITYSRDAFISISLHNTHLKPLLIPDPSWNRLRPRAHRKFRPFYLPQEFTSVIVNTVYIPLQVNMDTELCELHEALIQFQVQHRDTALIVVGDFNSANLKHAGPNLYQHISFPTRGKRTLDHCYNPYKNSYKALAHPPFGKSDHAAIFLIPKYKRETPVQREVKRWTDQSVAALQDALGDANGDMFWCSTNDVSELTEAVVGYIGKLVDDTIPRATIKTLPNQML</sequence>
<dbReference type="PANTHER" id="PTHR47510">
    <property type="entry name" value="REVERSE TRANSCRIPTASE DOMAIN-CONTAINING PROTEIN"/>
    <property type="match status" value="1"/>
</dbReference>
<dbReference type="EMBL" id="JAROKS010000012">
    <property type="protein sequence ID" value="KAK1798157.1"/>
    <property type="molecule type" value="Genomic_DNA"/>
</dbReference>
<evidence type="ECO:0000313" key="2">
    <source>
        <dbReference type="Proteomes" id="UP001239994"/>
    </source>
</evidence>
<evidence type="ECO:0000313" key="1">
    <source>
        <dbReference type="EMBL" id="KAK1798157.1"/>
    </source>
</evidence>
<reference evidence="1" key="1">
    <citation type="submission" date="2023-03" db="EMBL/GenBank/DDBJ databases">
        <title>Electrophorus voltai genome.</title>
        <authorList>
            <person name="Bian C."/>
        </authorList>
    </citation>
    <scope>NUCLEOTIDE SEQUENCE</scope>
    <source>
        <strain evidence="1">CB-2022</strain>
        <tissue evidence="1">Muscle</tissue>
    </source>
</reference>
<name>A0AAD8ZFL3_9TELE</name>
<protein>
    <recommendedName>
        <fullName evidence="3">Endonuclease/exonuclease/phosphatase domain-containing protein</fullName>
    </recommendedName>
</protein>
<dbReference type="PANTHER" id="PTHR47510:SF3">
    <property type="entry name" value="ENDO_EXONUCLEASE_PHOSPHATASE DOMAIN-CONTAINING PROTEIN"/>
    <property type="match status" value="1"/>
</dbReference>
<accession>A0AAD8ZFL3</accession>
<organism evidence="1 2">
    <name type="scientific">Electrophorus voltai</name>
    <dbReference type="NCBI Taxonomy" id="2609070"/>
    <lineage>
        <taxon>Eukaryota</taxon>
        <taxon>Metazoa</taxon>
        <taxon>Chordata</taxon>
        <taxon>Craniata</taxon>
        <taxon>Vertebrata</taxon>
        <taxon>Euteleostomi</taxon>
        <taxon>Actinopterygii</taxon>
        <taxon>Neopterygii</taxon>
        <taxon>Teleostei</taxon>
        <taxon>Ostariophysi</taxon>
        <taxon>Gymnotiformes</taxon>
        <taxon>Gymnotoidei</taxon>
        <taxon>Gymnotidae</taxon>
        <taxon>Electrophorus</taxon>
    </lineage>
</organism>
<proteinExistence type="predicted"/>
<gene>
    <name evidence="1" type="ORF">P4O66_000651</name>
</gene>
<dbReference type="SUPFAM" id="SSF56219">
    <property type="entry name" value="DNase I-like"/>
    <property type="match status" value="1"/>
</dbReference>
<dbReference type="Proteomes" id="UP001239994">
    <property type="component" value="Unassembled WGS sequence"/>
</dbReference>
<dbReference type="InterPro" id="IPR036691">
    <property type="entry name" value="Endo/exonu/phosph_ase_sf"/>
</dbReference>
<dbReference type="AlphaFoldDB" id="A0AAD8ZFL3"/>
<keyword evidence="2" id="KW-1185">Reference proteome</keyword>